<dbReference type="OrthoDB" id="64318at2759"/>
<dbReference type="Proteomes" id="UP000447434">
    <property type="component" value="Chromosome 11"/>
</dbReference>
<sequence>MEQTLWRHLPLLLRASTKESIEYVLETLWRTRSTGLDSSDRRVIQDILQFQNDSDLDPLLLCLRMLMRRCVYESTSKDDIPKLFPNEVLPELQKLLTLLLQKFQQEWQEELLKDQNIVPRLKAMTWNMGHQDKESSDPVAVINMKLQGDAQLHCRELDVKFQLGTDTLDTVLKAMHCIRDQFTTTDETPNGH</sequence>
<dbReference type="EMBL" id="WOCE01000011">
    <property type="protein sequence ID" value="KAE9604270.1"/>
    <property type="molecule type" value="Genomic_DNA"/>
</dbReference>
<dbReference type="InterPro" id="IPR037360">
    <property type="entry name" value="COMMD9"/>
</dbReference>
<name>A0A6A5P9T0_LUPAL</name>
<protein>
    <submittedName>
        <fullName evidence="1">Putative COMM domain-containing protein</fullName>
    </submittedName>
</protein>
<reference evidence="2" key="1">
    <citation type="journal article" date="2020" name="Nat. Commun.">
        <title>Genome sequence of the cluster root forming white lupin.</title>
        <authorList>
            <person name="Hufnagel B."/>
            <person name="Marques A."/>
            <person name="Soriano A."/>
            <person name="Marques L."/>
            <person name="Divol F."/>
            <person name="Doumas P."/>
            <person name="Sallet E."/>
            <person name="Mancinotti D."/>
            <person name="Carrere S."/>
            <person name="Marande W."/>
            <person name="Arribat S."/>
            <person name="Keller J."/>
            <person name="Huneau C."/>
            <person name="Blein T."/>
            <person name="Aime D."/>
            <person name="Laguerre M."/>
            <person name="Taylor J."/>
            <person name="Schubert V."/>
            <person name="Nelson M."/>
            <person name="Geu-Flores F."/>
            <person name="Crespi M."/>
            <person name="Gallardo-Guerrero K."/>
            <person name="Delaux P.-M."/>
            <person name="Salse J."/>
            <person name="Berges H."/>
            <person name="Guyot R."/>
            <person name="Gouzy J."/>
            <person name="Peret B."/>
        </authorList>
    </citation>
    <scope>NUCLEOTIDE SEQUENCE [LARGE SCALE GENOMIC DNA]</scope>
    <source>
        <strain evidence="2">cv. Amiga</strain>
    </source>
</reference>
<accession>A0A6A5P9T0</accession>
<dbReference type="PANTHER" id="PTHR15663">
    <property type="entry name" value="COMM DOMAIN-CONTAINING PROTEIN 9"/>
    <property type="match status" value="1"/>
</dbReference>
<gene>
    <name evidence="1" type="ORF">Lalb_Chr11g0069591</name>
</gene>
<proteinExistence type="predicted"/>
<comment type="caution">
    <text evidence="1">The sequence shown here is derived from an EMBL/GenBank/DDBJ whole genome shotgun (WGS) entry which is preliminary data.</text>
</comment>
<keyword evidence="2" id="KW-1185">Reference proteome</keyword>
<dbReference type="PANTHER" id="PTHR15663:SF4">
    <property type="entry name" value="COMM DOMAIN-CONTAINING PROTEIN 9"/>
    <property type="match status" value="1"/>
</dbReference>
<evidence type="ECO:0000313" key="1">
    <source>
        <dbReference type="EMBL" id="KAE9604270.1"/>
    </source>
</evidence>
<dbReference type="AlphaFoldDB" id="A0A6A5P9T0"/>
<organism evidence="1 2">
    <name type="scientific">Lupinus albus</name>
    <name type="common">White lupine</name>
    <name type="synonym">Lupinus termis</name>
    <dbReference type="NCBI Taxonomy" id="3870"/>
    <lineage>
        <taxon>Eukaryota</taxon>
        <taxon>Viridiplantae</taxon>
        <taxon>Streptophyta</taxon>
        <taxon>Embryophyta</taxon>
        <taxon>Tracheophyta</taxon>
        <taxon>Spermatophyta</taxon>
        <taxon>Magnoliopsida</taxon>
        <taxon>eudicotyledons</taxon>
        <taxon>Gunneridae</taxon>
        <taxon>Pentapetalae</taxon>
        <taxon>rosids</taxon>
        <taxon>fabids</taxon>
        <taxon>Fabales</taxon>
        <taxon>Fabaceae</taxon>
        <taxon>Papilionoideae</taxon>
        <taxon>50 kb inversion clade</taxon>
        <taxon>genistoids sensu lato</taxon>
        <taxon>core genistoids</taxon>
        <taxon>Genisteae</taxon>
        <taxon>Lupinus</taxon>
    </lineage>
</organism>
<evidence type="ECO:0000313" key="2">
    <source>
        <dbReference type="Proteomes" id="UP000447434"/>
    </source>
</evidence>